<dbReference type="SUPFAM" id="SSF63380">
    <property type="entry name" value="Riboflavin synthase domain-like"/>
    <property type="match status" value="1"/>
</dbReference>
<evidence type="ECO:0000256" key="5">
    <source>
        <dbReference type="ARBA" id="ARBA00022643"/>
    </source>
</evidence>
<dbReference type="EC" id="1.8.1.2" evidence="1"/>
<evidence type="ECO:0000256" key="11">
    <source>
        <dbReference type="ARBA" id="ARBA00052219"/>
    </source>
</evidence>
<name>A0A858RLW3_9BACT</name>
<keyword evidence="16" id="KW-1185">Reference proteome</keyword>
<evidence type="ECO:0000256" key="9">
    <source>
        <dbReference type="ARBA" id="ARBA00023002"/>
    </source>
</evidence>
<feature type="binding site" evidence="12">
    <location>
        <begin position="499"/>
        <end position="500"/>
    </location>
    <ligand>
        <name>NADP(+)</name>
        <dbReference type="ChEBI" id="CHEBI:58349"/>
    </ligand>
</feature>
<feature type="binding site" evidence="12">
    <location>
        <begin position="505"/>
        <end position="509"/>
    </location>
    <ligand>
        <name>NADP(+)</name>
        <dbReference type="ChEBI" id="CHEBI:58349"/>
    </ligand>
</feature>
<evidence type="ECO:0000256" key="6">
    <source>
        <dbReference type="ARBA" id="ARBA00022827"/>
    </source>
</evidence>
<dbReference type="AlphaFoldDB" id="A0A858RLW3"/>
<evidence type="ECO:0000256" key="2">
    <source>
        <dbReference type="ARBA" id="ARBA00022448"/>
    </source>
</evidence>
<feature type="binding site" evidence="12">
    <location>
        <begin position="400"/>
        <end position="403"/>
    </location>
    <ligand>
        <name>FAD</name>
        <dbReference type="ChEBI" id="CHEBI:57692"/>
    </ligand>
</feature>
<dbReference type="RefSeq" id="WP_169456238.1">
    <property type="nucleotide sequence ID" value="NZ_CP051774.1"/>
</dbReference>
<protein>
    <recommendedName>
        <fullName evidence="1">assimilatory sulfite reductase (NADPH)</fullName>
        <ecNumber evidence="1">1.8.1.2</ecNumber>
    </recommendedName>
</protein>
<evidence type="ECO:0000256" key="1">
    <source>
        <dbReference type="ARBA" id="ARBA00012604"/>
    </source>
</evidence>
<feature type="binding site" evidence="12">
    <location>
        <position position="541"/>
    </location>
    <ligand>
        <name>NADP(+)</name>
        <dbReference type="ChEBI" id="CHEBI:58349"/>
    </ligand>
</feature>
<gene>
    <name evidence="15" type="ORF">HHL09_19165</name>
</gene>
<dbReference type="GO" id="GO:0050660">
    <property type="term" value="F:flavin adenine dinucleotide binding"/>
    <property type="evidence" value="ECO:0007669"/>
    <property type="project" value="InterPro"/>
</dbReference>
<dbReference type="Gene3D" id="3.40.50.80">
    <property type="entry name" value="Nucleotide-binding domain of ferredoxin-NADP reductase (FNR) module"/>
    <property type="match status" value="1"/>
</dbReference>
<evidence type="ECO:0000256" key="10">
    <source>
        <dbReference type="ARBA" id="ARBA00023192"/>
    </source>
</evidence>
<feature type="domain" description="Flavodoxin-like" evidence="13">
    <location>
        <begin position="46"/>
        <end position="184"/>
    </location>
</feature>
<comment type="catalytic activity">
    <reaction evidence="11">
        <text>hydrogen sulfide + 3 NADP(+) + 3 H2O = sulfite + 3 NADPH + 4 H(+)</text>
        <dbReference type="Rhea" id="RHEA:13801"/>
        <dbReference type="ChEBI" id="CHEBI:15377"/>
        <dbReference type="ChEBI" id="CHEBI:15378"/>
        <dbReference type="ChEBI" id="CHEBI:17359"/>
        <dbReference type="ChEBI" id="CHEBI:29919"/>
        <dbReference type="ChEBI" id="CHEBI:57783"/>
        <dbReference type="ChEBI" id="CHEBI:58349"/>
        <dbReference type="EC" id="1.8.1.2"/>
    </reaction>
</comment>
<dbReference type="GO" id="GO:0005829">
    <property type="term" value="C:cytosol"/>
    <property type="evidence" value="ECO:0007669"/>
    <property type="project" value="TreeGrafter"/>
</dbReference>
<dbReference type="PRINTS" id="PR00371">
    <property type="entry name" value="FPNCR"/>
</dbReference>
<dbReference type="GO" id="GO:0004783">
    <property type="term" value="F:sulfite reductase (NADPH) activity"/>
    <property type="evidence" value="ECO:0007669"/>
    <property type="project" value="UniProtKB-EC"/>
</dbReference>
<dbReference type="InterPro" id="IPR001094">
    <property type="entry name" value="Flavdoxin-like"/>
</dbReference>
<feature type="binding site" evidence="12">
    <location>
        <begin position="99"/>
        <end position="102"/>
    </location>
    <ligand>
        <name>FMN</name>
        <dbReference type="ChEBI" id="CHEBI:58210"/>
    </ligand>
</feature>
<evidence type="ECO:0000256" key="12">
    <source>
        <dbReference type="PIRSR" id="PIRSR000207-1"/>
    </source>
</evidence>
<dbReference type="GO" id="GO:0019344">
    <property type="term" value="P:cysteine biosynthetic process"/>
    <property type="evidence" value="ECO:0007669"/>
    <property type="project" value="UniProtKB-KW"/>
</dbReference>
<dbReference type="InterPro" id="IPR010199">
    <property type="entry name" value="CysJ"/>
</dbReference>
<dbReference type="PROSITE" id="PS50902">
    <property type="entry name" value="FLAVODOXIN_LIKE"/>
    <property type="match status" value="1"/>
</dbReference>
<dbReference type="Pfam" id="PF00258">
    <property type="entry name" value="Flavodoxin_1"/>
    <property type="match status" value="1"/>
</dbReference>
<dbReference type="InterPro" id="IPR008254">
    <property type="entry name" value="Flavodoxin/NO_synth"/>
</dbReference>
<reference evidence="15 16" key="1">
    <citation type="submission" date="2020-04" db="EMBL/GenBank/DDBJ databases">
        <title>Luteolibacter sp. G-1-1-1 isolated from soil.</title>
        <authorList>
            <person name="Dahal R.H."/>
        </authorList>
    </citation>
    <scope>NUCLEOTIDE SEQUENCE [LARGE SCALE GENOMIC DNA]</scope>
    <source>
        <strain evidence="15 16">G-1-1-1</strain>
    </source>
</reference>
<proteinExistence type="predicted"/>
<dbReference type="InterPro" id="IPR029039">
    <property type="entry name" value="Flavoprotein-like_sf"/>
</dbReference>
<dbReference type="InterPro" id="IPR039261">
    <property type="entry name" value="FNR_nucleotide-bd"/>
</dbReference>
<dbReference type="EMBL" id="CP051774">
    <property type="protein sequence ID" value="QJE97812.1"/>
    <property type="molecule type" value="Genomic_DNA"/>
</dbReference>
<sequence>MSSFIQIPEDAPFSADQRVWLGQFLSNLLAGAAAAAPQASGPAVPVTILWGSQTGNSEGLAKKLVKSLKKGNFEPEVFDMGAYDRGRLPQEKNLLIITSTYGDGEPPDNAAELYNFLLSDSAPRMEGVQFSVLALGDTNYPDFCKCGIDFDNRLEQLGASRFFQRIDSDVDYDGPFKQWSDGVLSVLAPAGAASGNGAAAVVEQAETGYSKKNPFPSGIVANYNLNGAGEKQTHHVSLSLDGSGLEYEVGDALGVYPLNPADVVDELMAALPFNTNTSVPLPDGGEAPLREALISSYDIGNLNKSLIQKWQARSGSPFLRSLVEADDKKAWDDFCWGRDLIDLVIDHPADFTDAEDFVGTLKKLQPRLYSIASSPKAHPGEVHLCVGIVRYNTYGRKRGGICSTFLSDRSNGLKPGVFVHSNKAFRLPENGETPVIMVGPGTGIAPFRAFLEERKISGAKGGNWLFFGNPYQATDFLYSEELTAFQKDGTLQRLDLAWSRDQKEKIYVQNLMVQQGAELWKWFQDGAAFYVCGDASRMAKDVDAALHTVAEQHGGLSKEDAAAWVNQLKKDKRYLRDVY</sequence>
<feature type="binding site" evidence="12">
    <location>
        <begin position="367"/>
        <end position="370"/>
    </location>
    <ligand>
        <name>FAD</name>
        <dbReference type="ChEBI" id="CHEBI:57692"/>
    </ligand>
</feature>
<evidence type="ECO:0000259" key="13">
    <source>
        <dbReference type="PROSITE" id="PS50902"/>
    </source>
</evidence>
<dbReference type="SUPFAM" id="SSF52343">
    <property type="entry name" value="Ferredoxin reductase-like, C-terminal NADP-linked domain"/>
    <property type="match status" value="1"/>
</dbReference>
<dbReference type="PANTHER" id="PTHR19384">
    <property type="entry name" value="NITRIC OXIDE SYNTHASE-RELATED"/>
    <property type="match status" value="1"/>
</dbReference>
<keyword evidence="7 12" id="KW-0521">NADP</keyword>
<dbReference type="PIRSF" id="PIRSF000207">
    <property type="entry name" value="SiR-FP_CysJ"/>
    <property type="match status" value="1"/>
</dbReference>
<organism evidence="15 16">
    <name type="scientific">Luteolibacter luteus</name>
    <dbReference type="NCBI Taxonomy" id="2728835"/>
    <lineage>
        <taxon>Bacteria</taxon>
        <taxon>Pseudomonadati</taxon>
        <taxon>Verrucomicrobiota</taxon>
        <taxon>Verrucomicrobiia</taxon>
        <taxon>Verrucomicrobiales</taxon>
        <taxon>Verrucomicrobiaceae</taxon>
        <taxon>Luteolibacter</taxon>
    </lineage>
</organism>
<dbReference type="GO" id="GO:0010181">
    <property type="term" value="F:FMN binding"/>
    <property type="evidence" value="ECO:0007669"/>
    <property type="project" value="InterPro"/>
</dbReference>
<dbReference type="InterPro" id="IPR023173">
    <property type="entry name" value="NADPH_Cyt_P450_Rdtase_alpha"/>
</dbReference>
<dbReference type="FunFam" id="3.40.50.80:FF:000001">
    <property type="entry name" value="NADPH--cytochrome P450 reductase 1"/>
    <property type="match status" value="1"/>
</dbReference>
<dbReference type="Gene3D" id="2.40.30.10">
    <property type="entry name" value="Translation factors"/>
    <property type="match status" value="1"/>
</dbReference>
<evidence type="ECO:0000256" key="4">
    <source>
        <dbReference type="ARBA" id="ARBA00022630"/>
    </source>
</evidence>
<keyword evidence="3" id="KW-0028">Amino-acid biosynthesis</keyword>
<keyword evidence="9" id="KW-0560">Oxidoreductase</keyword>
<evidence type="ECO:0000313" key="16">
    <source>
        <dbReference type="Proteomes" id="UP000501812"/>
    </source>
</evidence>
<feature type="domain" description="FAD-binding FR-type" evidence="14">
    <location>
        <begin position="212"/>
        <end position="447"/>
    </location>
</feature>
<dbReference type="Pfam" id="PF00667">
    <property type="entry name" value="FAD_binding_1"/>
    <property type="match status" value="1"/>
</dbReference>
<comment type="cofactor">
    <cofactor evidence="12">
        <name>FAD</name>
        <dbReference type="ChEBI" id="CHEBI:57692"/>
    </cofactor>
    <text evidence="12">Binds 1 FAD per subunit.</text>
</comment>
<evidence type="ECO:0000256" key="3">
    <source>
        <dbReference type="ARBA" id="ARBA00022605"/>
    </source>
</evidence>
<keyword evidence="10" id="KW-0198">Cysteine biosynthesis</keyword>
<evidence type="ECO:0000313" key="15">
    <source>
        <dbReference type="EMBL" id="QJE97812.1"/>
    </source>
</evidence>
<dbReference type="Proteomes" id="UP000501812">
    <property type="component" value="Chromosome"/>
</dbReference>
<dbReference type="PROSITE" id="PS51384">
    <property type="entry name" value="FAD_FR"/>
    <property type="match status" value="1"/>
</dbReference>
<accession>A0A858RLW3</accession>
<dbReference type="PRINTS" id="PR00369">
    <property type="entry name" value="FLAVODOXIN"/>
</dbReference>
<dbReference type="PANTHER" id="PTHR19384:SF128">
    <property type="entry name" value="NADPH OXIDOREDUCTASE A"/>
    <property type="match status" value="1"/>
</dbReference>
<evidence type="ECO:0000256" key="8">
    <source>
        <dbReference type="ARBA" id="ARBA00022982"/>
    </source>
</evidence>
<evidence type="ECO:0000259" key="14">
    <source>
        <dbReference type="PROSITE" id="PS51384"/>
    </source>
</evidence>
<keyword evidence="8" id="KW-0249">Electron transport</keyword>
<keyword evidence="2" id="KW-0813">Transport</keyword>
<dbReference type="InterPro" id="IPR003097">
    <property type="entry name" value="CysJ-like_FAD-binding"/>
</dbReference>
<dbReference type="InterPro" id="IPR017927">
    <property type="entry name" value="FAD-bd_FR_type"/>
</dbReference>
<comment type="cofactor">
    <cofactor evidence="12">
        <name>FMN</name>
        <dbReference type="ChEBI" id="CHEBI:58210"/>
    </cofactor>
    <text evidence="12">Binds 1 FMN per subunit.</text>
</comment>
<dbReference type="Gene3D" id="1.20.990.10">
    <property type="entry name" value="NADPH-cytochrome p450 Reductase, Chain A, domain 3"/>
    <property type="match status" value="1"/>
</dbReference>
<dbReference type="InterPro" id="IPR001709">
    <property type="entry name" value="Flavoprot_Pyr_Nucl_cyt_Rdtase"/>
</dbReference>
<dbReference type="CDD" id="cd06199">
    <property type="entry name" value="SiR"/>
    <property type="match status" value="1"/>
</dbReference>
<feature type="binding site" evidence="12">
    <location>
        <position position="391"/>
    </location>
    <ligand>
        <name>FAD</name>
        <dbReference type="ChEBI" id="CHEBI:57692"/>
    </ligand>
</feature>
<dbReference type="KEGG" id="luo:HHL09_19165"/>
<keyword evidence="6 12" id="KW-0274">FAD</keyword>
<keyword evidence="4" id="KW-0285">Flavoprotein</keyword>
<dbReference type="Gene3D" id="3.40.50.360">
    <property type="match status" value="1"/>
</dbReference>
<dbReference type="Pfam" id="PF00175">
    <property type="entry name" value="NAD_binding_1"/>
    <property type="match status" value="1"/>
</dbReference>
<dbReference type="SUPFAM" id="SSF52218">
    <property type="entry name" value="Flavoproteins"/>
    <property type="match status" value="1"/>
</dbReference>
<keyword evidence="5 12" id="KW-0288">FMN</keyword>
<dbReference type="InterPro" id="IPR017938">
    <property type="entry name" value="Riboflavin_synthase-like_b-brl"/>
</dbReference>
<feature type="binding site" evidence="12">
    <location>
        <begin position="135"/>
        <end position="144"/>
    </location>
    <ligand>
        <name>FMN</name>
        <dbReference type="ChEBI" id="CHEBI:58210"/>
    </ligand>
</feature>
<feature type="binding site" evidence="12">
    <location>
        <position position="579"/>
    </location>
    <ligand>
        <name>FAD</name>
        <dbReference type="ChEBI" id="CHEBI:57692"/>
    </ligand>
</feature>
<evidence type="ECO:0000256" key="7">
    <source>
        <dbReference type="ARBA" id="ARBA00022857"/>
    </source>
</evidence>
<dbReference type="InterPro" id="IPR001433">
    <property type="entry name" value="OxRdtase_FAD/NAD-bd"/>
</dbReference>